<feature type="domain" description="SIS" evidence="6">
    <location>
        <begin position="152"/>
        <end position="289"/>
    </location>
</feature>
<dbReference type="CDD" id="cd05013">
    <property type="entry name" value="SIS_RpiR"/>
    <property type="match status" value="1"/>
</dbReference>
<dbReference type="RefSeq" id="WP_376814429.1">
    <property type="nucleotide sequence ID" value="NZ_JBHSDY010000012.1"/>
</dbReference>
<proteinExistence type="predicted"/>
<dbReference type="PROSITE" id="PS51464">
    <property type="entry name" value="SIS"/>
    <property type="match status" value="1"/>
</dbReference>
<dbReference type="InterPro" id="IPR047640">
    <property type="entry name" value="RpiR-like"/>
</dbReference>
<evidence type="ECO:0000256" key="1">
    <source>
        <dbReference type="ARBA" id="ARBA00023015"/>
    </source>
</evidence>
<dbReference type="PROSITE" id="PS51071">
    <property type="entry name" value="HTH_RPIR"/>
    <property type="match status" value="1"/>
</dbReference>
<dbReference type="PANTHER" id="PTHR30514:SF20">
    <property type="entry name" value="TRANSCRIPTIONAL REGULATOR"/>
    <property type="match status" value="1"/>
</dbReference>
<dbReference type="EMBL" id="JBHSDY010000012">
    <property type="protein sequence ID" value="MFC4299893.1"/>
    <property type="molecule type" value="Genomic_DNA"/>
</dbReference>
<dbReference type="InterPro" id="IPR009057">
    <property type="entry name" value="Homeodomain-like_sf"/>
</dbReference>
<dbReference type="InterPro" id="IPR036388">
    <property type="entry name" value="WH-like_DNA-bd_sf"/>
</dbReference>
<reference evidence="8" key="1">
    <citation type="journal article" date="2019" name="Int. J. Syst. Evol. Microbiol.">
        <title>The Global Catalogue of Microorganisms (GCM) 10K type strain sequencing project: providing services to taxonomists for standard genome sequencing and annotation.</title>
        <authorList>
            <consortium name="The Broad Institute Genomics Platform"/>
            <consortium name="The Broad Institute Genome Sequencing Center for Infectious Disease"/>
            <person name="Wu L."/>
            <person name="Ma J."/>
        </authorList>
    </citation>
    <scope>NUCLEOTIDE SEQUENCE [LARGE SCALE GENOMIC DNA]</scope>
    <source>
        <strain evidence="8">CGMCC 1.19029</strain>
    </source>
</reference>
<gene>
    <name evidence="7" type="ORF">ACFO0J_17765</name>
</gene>
<dbReference type="Pfam" id="PF01380">
    <property type="entry name" value="SIS"/>
    <property type="match status" value="1"/>
</dbReference>
<dbReference type="InterPro" id="IPR000281">
    <property type="entry name" value="HTH_RpiR"/>
</dbReference>
<evidence type="ECO:0000256" key="4">
    <source>
        <dbReference type="ARBA" id="ARBA00023163"/>
    </source>
</evidence>
<dbReference type="InterPro" id="IPR046348">
    <property type="entry name" value="SIS_dom_sf"/>
</dbReference>
<dbReference type="Proteomes" id="UP001595756">
    <property type="component" value="Unassembled WGS sequence"/>
</dbReference>
<name>A0ABV8S2N7_9BURK</name>
<evidence type="ECO:0000259" key="5">
    <source>
        <dbReference type="PROSITE" id="PS51071"/>
    </source>
</evidence>
<feature type="domain" description="HTH rpiR-type" evidence="5">
    <location>
        <begin position="22"/>
        <end position="98"/>
    </location>
</feature>
<organism evidence="7 8">
    <name type="scientific">Castellaniella hirudinis</name>
    <dbReference type="NCBI Taxonomy" id="1144617"/>
    <lineage>
        <taxon>Bacteria</taxon>
        <taxon>Pseudomonadati</taxon>
        <taxon>Pseudomonadota</taxon>
        <taxon>Betaproteobacteria</taxon>
        <taxon>Burkholderiales</taxon>
        <taxon>Alcaligenaceae</taxon>
        <taxon>Castellaniella</taxon>
    </lineage>
</organism>
<dbReference type="InterPro" id="IPR001347">
    <property type="entry name" value="SIS_dom"/>
</dbReference>
<keyword evidence="1" id="KW-0805">Transcription regulation</keyword>
<evidence type="ECO:0000313" key="7">
    <source>
        <dbReference type="EMBL" id="MFC4299893.1"/>
    </source>
</evidence>
<dbReference type="SUPFAM" id="SSF46689">
    <property type="entry name" value="Homeodomain-like"/>
    <property type="match status" value="1"/>
</dbReference>
<evidence type="ECO:0000259" key="6">
    <source>
        <dbReference type="PROSITE" id="PS51464"/>
    </source>
</evidence>
<dbReference type="Pfam" id="PF01418">
    <property type="entry name" value="HTH_6"/>
    <property type="match status" value="1"/>
</dbReference>
<keyword evidence="8" id="KW-1185">Reference proteome</keyword>
<keyword evidence="3" id="KW-0324">Glycolysis</keyword>
<keyword evidence="2" id="KW-0238">DNA-binding</keyword>
<comment type="caution">
    <text evidence="7">The sequence shown here is derived from an EMBL/GenBank/DDBJ whole genome shotgun (WGS) entry which is preliminary data.</text>
</comment>
<protein>
    <submittedName>
        <fullName evidence="7">MurR/RpiR family transcriptional regulator</fullName>
    </submittedName>
</protein>
<dbReference type="PANTHER" id="PTHR30514">
    <property type="entry name" value="GLUCOKINASE"/>
    <property type="match status" value="1"/>
</dbReference>
<accession>A0ABV8S2N7</accession>
<dbReference type="SUPFAM" id="SSF53697">
    <property type="entry name" value="SIS domain"/>
    <property type="match status" value="1"/>
</dbReference>
<dbReference type="Gene3D" id="1.10.10.10">
    <property type="entry name" value="Winged helix-like DNA-binding domain superfamily/Winged helix DNA-binding domain"/>
    <property type="match status" value="1"/>
</dbReference>
<evidence type="ECO:0000256" key="3">
    <source>
        <dbReference type="ARBA" id="ARBA00023152"/>
    </source>
</evidence>
<sequence length="295" mass="32840">MASDDAYTSMSGPDSAPRGDVEALLETISRDYSNLSRQLAKIAVFIEKNHESLGLCKIKDIAERCDVQPSAVIRFAHRFGFDGFSDMQAIFKARLSRKVALETPYQDRIREVLNTRQGAFGCGEIIRQSTQRSAEELLALGSEPNLKEIEAVVARLVASEKIWIAGMRRTYPVASYLTYALQHVRSNAVQVTNTGGMYRSQIRCMQKEDVLILFSYEPYAEETLDIARFAAERGAAIVAVTDSQMGPYAQLADYLLLIREQPVFGFRSLVSSMALAHAIFVTFAYRAELAGEGRV</sequence>
<dbReference type="Gene3D" id="3.40.50.10490">
    <property type="entry name" value="Glucose-6-phosphate isomerase like protein, domain 1"/>
    <property type="match status" value="1"/>
</dbReference>
<keyword evidence="4" id="KW-0804">Transcription</keyword>
<evidence type="ECO:0000313" key="8">
    <source>
        <dbReference type="Proteomes" id="UP001595756"/>
    </source>
</evidence>
<evidence type="ECO:0000256" key="2">
    <source>
        <dbReference type="ARBA" id="ARBA00023125"/>
    </source>
</evidence>
<dbReference type="InterPro" id="IPR035472">
    <property type="entry name" value="RpiR-like_SIS"/>
</dbReference>